<dbReference type="EMBL" id="JAHXCT010000003">
    <property type="protein sequence ID" value="MBW4769212.1"/>
    <property type="molecule type" value="Genomic_DNA"/>
</dbReference>
<sequence>MRILIINTSEKTGGAAVASNRLLSALNNNGVKAKMLVRNKETENLSVVSLPHSLKQKWNFLWERFCIFLHLHLSKKGLFDIDIANTGCDITRTKEFLEADIIHLEWINQGMLSLKNIRKIIESGKPVVWTMHDLWPATALCHYARGCIAFKTSCKRCPLLPHHGSLNDLSARIWAQKQKTYSKGRIHFVCCSNWLAQQAKQSGLLKGHSITSIPNPIDTHVFHPINKNEAREALSLPKDKHILLFVSQKVTNERKGVHHLIDAIKELTALHPQLKDTLTVALMGGSADEVASQLPVETFSLGYISDDKTLVNAYNAADLFVIPSLEDNLPNTIMEALACGIPCVGFNIGGIPEMITHEVNGYIALPKSAKSLAEGIHWVLSHPNKDELAHQAVAKVNQNYSQQGVAMRYINLYNEALARKIYKL</sequence>
<feature type="domain" description="Glycosyltransferase subfamily 4-like N-terminal" evidence="2">
    <location>
        <begin position="13"/>
        <end position="220"/>
    </location>
</feature>
<dbReference type="RefSeq" id="WP_219480909.1">
    <property type="nucleotide sequence ID" value="NZ_JAHXCT010000003.1"/>
</dbReference>
<dbReference type="Pfam" id="PF00534">
    <property type="entry name" value="Glycos_transf_1"/>
    <property type="match status" value="1"/>
</dbReference>
<dbReference type="PANTHER" id="PTHR12526:SF637">
    <property type="entry name" value="GLYCOSYLTRANSFERASE EPSF-RELATED"/>
    <property type="match status" value="1"/>
</dbReference>
<accession>A0ABS6YCB5</accession>
<dbReference type="InterPro" id="IPR028098">
    <property type="entry name" value="Glyco_trans_4-like_N"/>
</dbReference>
<comment type="caution">
    <text evidence="3">The sequence shown here is derived from an EMBL/GenBank/DDBJ whole genome shotgun (WGS) entry which is preliminary data.</text>
</comment>
<dbReference type="Pfam" id="PF13439">
    <property type="entry name" value="Glyco_transf_4"/>
    <property type="match status" value="1"/>
</dbReference>
<evidence type="ECO:0000313" key="3">
    <source>
        <dbReference type="EMBL" id="MBW4769212.1"/>
    </source>
</evidence>
<dbReference type="CDD" id="cd03825">
    <property type="entry name" value="GT4_WcaC-like"/>
    <property type="match status" value="1"/>
</dbReference>
<reference evidence="3 4" key="1">
    <citation type="submission" date="2021-07" db="EMBL/GenBank/DDBJ databases">
        <title>Genomic diversity and antimicrobial resistance of Prevotella spp. isolated from chronic lung disease airways.</title>
        <authorList>
            <person name="Webb K.A."/>
            <person name="Olagoke O.S."/>
            <person name="Baird T."/>
            <person name="Neill J."/>
            <person name="Pham A."/>
            <person name="Wells T.J."/>
            <person name="Ramsay K.A."/>
            <person name="Bell S.C."/>
            <person name="Sarovich D.S."/>
            <person name="Price E.P."/>
        </authorList>
    </citation>
    <scope>NUCLEOTIDE SEQUENCE [LARGE SCALE GENOMIC DNA]</scope>
    <source>
        <strain evidence="3 4">SCHI0011.S.12</strain>
    </source>
</reference>
<name>A0ABS6YCB5_9BACT</name>
<evidence type="ECO:0000259" key="2">
    <source>
        <dbReference type="Pfam" id="PF13439"/>
    </source>
</evidence>
<dbReference type="Proteomes" id="UP000788426">
    <property type="component" value="Unassembled WGS sequence"/>
</dbReference>
<proteinExistence type="predicted"/>
<protein>
    <submittedName>
        <fullName evidence="3">Glycosyltransferase family 4 protein</fullName>
    </submittedName>
</protein>
<evidence type="ECO:0000313" key="4">
    <source>
        <dbReference type="Proteomes" id="UP000788426"/>
    </source>
</evidence>
<keyword evidence="4" id="KW-1185">Reference proteome</keyword>
<organism evidence="3 4">
    <name type="scientific">Hoylesella nanceiensis</name>
    <dbReference type="NCBI Taxonomy" id="425941"/>
    <lineage>
        <taxon>Bacteria</taxon>
        <taxon>Pseudomonadati</taxon>
        <taxon>Bacteroidota</taxon>
        <taxon>Bacteroidia</taxon>
        <taxon>Bacteroidales</taxon>
        <taxon>Prevotellaceae</taxon>
        <taxon>Hoylesella</taxon>
    </lineage>
</organism>
<evidence type="ECO:0000259" key="1">
    <source>
        <dbReference type="Pfam" id="PF00534"/>
    </source>
</evidence>
<dbReference type="InterPro" id="IPR001296">
    <property type="entry name" value="Glyco_trans_1"/>
</dbReference>
<feature type="domain" description="Glycosyl transferase family 1" evidence="1">
    <location>
        <begin position="227"/>
        <end position="387"/>
    </location>
</feature>
<dbReference type="PANTHER" id="PTHR12526">
    <property type="entry name" value="GLYCOSYLTRANSFERASE"/>
    <property type="match status" value="1"/>
</dbReference>
<gene>
    <name evidence="3" type="ORF">KZO38_05490</name>
</gene>